<organism evidence="7 8">
    <name type="scientific">Armillaria solidipes</name>
    <dbReference type="NCBI Taxonomy" id="1076256"/>
    <lineage>
        <taxon>Eukaryota</taxon>
        <taxon>Fungi</taxon>
        <taxon>Dikarya</taxon>
        <taxon>Basidiomycota</taxon>
        <taxon>Agaricomycotina</taxon>
        <taxon>Agaricomycetes</taxon>
        <taxon>Agaricomycetidae</taxon>
        <taxon>Agaricales</taxon>
        <taxon>Marasmiineae</taxon>
        <taxon>Physalacriaceae</taxon>
        <taxon>Armillaria</taxon>
    </lineage>
</organism>
<feature type="region of interest" description="Disordered" evidence="6">
    <location>
        <begin position="1151"/>
        <end position="1191"/>
    </location>
</feature>
<evidence type="ECO:0000256" key="2">
    <source>
        <dbReference type="ARBA" id="ARBA00010239"/>
    </source>
</evidence>
<feature type="compositionally biased region" description="Pro residues" evidence="6">
    <location>
        <begin position="616"/>
        <end position="627"/>
    </location>
</feature>
<dbReference type="GO" id="GO:0000228">
    <property type="term" value="C:nuclear chromosome"/>
    <property type="evidence" value="ECO:0007669"/>
    <property type="project" value="InterPro"/>
</dbReference>
<sequence>MTFSRRCSHCLCLRWWCTVWDAHRRETGDLQQGRKPTPSAQSRHAIAFPVLVPSSRPFCLLLSLCFVGYAAIESLLIVLPISCIQVSFSSAYVCCPVVGSTHSFFGERQLSLTRIATRWKPIDSETVKTYNLQHMNQSYPTASQPTFPHQQAHGQGINPAALLSGAGGINPAQLMGGMGGGMGGAMGVGMGGGMATNMNMMGGGGGGMSPAQILRERGIMNGGGGGGMNMNMMNMGGGGSNLNAAGMGMGMGGMNMGGLGMGVSTPLPNMMNAPGGAPPTNMVDGMSMQRPGTSMSGITATSLGGSMSGGGGFPNQFSGMNGGTMMGGQPQPTPAPSHGPQMMTPHQQQQFSMMLQMTGMTREQFAGLNQHDKQVVMERVSMKLKERQRQQELQMMAQMGGMMNQQPQQQPQPQPQQQFHGAGFGNDRPSSASSHGPTMMPPPPPGGRPGTAMGMRRAPSVDQVRPPSRLGEMMNSGGGPNPSMFPKSMPDQQPGNMYPQHGQTSPVGARVTGSPRIDSAGPSMFPPAGATSGGYPIGTAGIVSPTRPMSASSNSLGFGGNGAMKGTPTPNRVNAVPQTPTMPRTATPTNMNALMTPQPLPPAQQPPQQVPASMPSGPPTIPTPVPPSASVSVSTPTRAPTPASGAPTVASAASASAATSATPTPAVAKLPPLPPTNPAVTEVTTVPLKDSLKLIPELSETEINDVKDWMKLDKEYENVYGEMRKRMAAEREALGKRWWERGGGINVGLGAVVPPWGNRGRGFDVRYPNSRPRRDSRRSKVVKREGVKLPRKIDAWRANLPEQLVPIRLEFDVEQHHKMRDTFVWNLNDPVITPENFAQSVVEDYNLSSSYHSVIVKSIQDQLSDFKAHSTNYDGEGGDYVADDESGAPETGKLDEDSALWWRKWRKRVRKDYTVDGAEKGRKRRKVVEDEQLMGAEDFNMDENEMHDDMRIVIKLDIIVGAMKLDDQFEWDIENPHASPEGFADIYVQELGLGGEFRTAIAHSIREQVQAHQKSLFLVGHPSDGTPIQDDELRTSFLPGLSSGARALDQVPSFTPMLNYLSDGEIERHEKERDKDMNKRRKRNTRGRRGVALPDREPIRTYRTPAIGFPELDPAILALQVAANAPTSRRAAAAAASLTIANMVASENGTPLLPQTLPTAPQQPQPAAPKEKKPKGHFKAPPLPPSVLRPRSKLTAVPASTAADGASSTLDGDAAHSMNALPKVVTAKRAKELEREAKEKEFADGQHANFIDGVWHCSNCGCPESIAIGRRKGPLGDKSQCGTCGKFWHRHRRPRPVEYNTDPDFHSNVKRDSELARTIGKKKGGAAALRAQSGTVPTTPASEPQSPPIKPDEEPAPRLSPVPPPSKAEMALSPVSTTSSASEAPLAQRVKTNGTNSHAPSVAPASSAPPPAPASTSPPPPDASTSVQESSAPPPSQSGPPGPPSQRSWPPQWLATCMQGIQYRFPSDKFEVALRKVTANSDPEWRIKCLDCPGKLYKPGPGETLSNFEVHLRNNTHRRVVEKRVAATSSGS</sequence>
<accession>A0A2H3BZ10</accession>
<comment type="subcellular location">
    <subcellularLocation>
        <location evidence="1">Nucleus</location>
    </subcellularLocation>
</comment>
<comment type="similarity">
    <text evidence="2">Belongs to the SNF5 family.</text>
</comment>
<protein>
    <submittedName>
        <fullName evidence="7">SNF5-domain-containing protein</fullName>
    </submittedName>
</protein>
<keyword evidence="5" id="KW-0539">Nucleus</keyword>
<dbReference type="Pfam" id="PF04855">
    <property type="entry name" value="SNF5"/>
    <property type="match status" value="1"/>
</dbReference>
<feature type="compositionally biased region" description="Low complexity" evidence="6">
    <location>
        <begin position="402"/>
        <end position="418"/>
    </location>
</feature>
<feature type="region of interest" description="Disordered" evidence="6">
    <location>
        <begin position="594"/>
        <end position="650"/>
    </location>
</feature>
<feature type="compositionally biased region" description="Basic and acidic residues" evidence="6">
    <location>
        <begin position="1065"/>
        <end position="1077"/>
    </location>
</feature>
<feature type="region of interest" description="Disordered" evidence="6">
    <location>
        <begin position="402"/>
        <end position="508"/>
    </location>
</feature>
<evidence type="ECO:0000256" key="4">
    <source>
        <dbReference type="ARBA" id="ARBA00023163"/>
    </source>
</evidence>
<keyword evidence="4" id="KW-0804">Transcription</keyword>
<dbReference type="GO" id="GO:0006338">
    <property type="term" value="P:chromatin remodeling"/>
    <property type="evidence" value="ECO:0007669"/>
    <property type="project" value="InterPro"/>
</dbReference>
<feature type="compositionally biased region" description="Polar residues" evidence="6">
    <location>
        <begin position="1332"/>
        <end position="1344"/>
    </location>
</feature>
<feature type="compositionally biased region" description="Polar residues" evidence="6">
    <location>
        <begin position="490"/>
        <end position="506"/>
    </location>
</feature>
<dbReference type="GO" id="GO:0006355">
    <property type="term" value="P:regulation of DNA-templated transcription"/>
    <property type="evidence" value="ECO:0007669"/>
    <property type="project" value="InterPro"/>
</dbReference>
<feature type="compositionally biased region" description="Pro residues" evidence="6">
    <location>
        <begin position="598"/>
        <end position="609"/>
    </location>
</feature>
<feature type="region of interest" description="Disordered" evidence="6">
    <location>
        <begin position="1320"/>
        <end position="1452"/>
    </location>
</feature>
<dbReference type="PANTHER" id="PTHR10019">
    <property type="entry name" value="SNF5"/>
    <property type="match status" value="1"/>
</dbReference>
<name>A0A2H3BZ10_9AGAR</name>
<feature type="compositionally biased region" description="Low complexity" evidence="6">
    <location>
        <begin position="628"/>
        <end position="650"/>
    </location>
</feature>
<evidence type="ECO:0000256" key="5">
    <source>
        <dbReference type="ARBA" id="ARBA00023242"/>
    </source>
</evidence>
<evidence type="ECO:0000256" key="3">
    <source>
        <dbReference type="ARBA" id="ARBA00023015"/>
    </source>
</evidence>
<evidence type="ECO:0000256" key="6">
    <source>
        <dbReference type="SAM" id="MobiDB-lite"/>
    </source>
</evidence>
<feature type="compositionally biased region" description="Pro residues" evidence="6">
    <location>
        <begin position="1407"/>
        <end position="1422"/>
    </location>
</feature>
<evidence type="ECO:0000256" key="1">
    <source>
        <dbReference type="ARBA" id="ARBA00004123"/>
    </source>
</evidence>
<dbReference type="Gene3D" id="3.30.50.10">
    <property type="entry name" value="Erythroid Transcription Factor GATA-1, subunit A"/>
    <property type="match status" value="1"/>
</dbReference>
<dbReference type="InterPro" id="IPR013088">
    <property type="entry name" value="Znf_NHR/GATA"/>
</dbReference>
<dbReference type="EMBL" id="KZ293417">
    <property type="protein sequence ID" value="PBK76069.1"/>
    <property type="molecule type" value="Genomic_DNA"/>
</dbReference>
<reference evidence="8" key="1">
    <citation type="journal article" date="2017" name="Nat. Ecol. Evol.">
        <title>Genome expansion and lineage-specific genetic innovations in the forest pathogenic fungi Armillaria.</title>
        <authorList>
            <person name="Sipos G."/>
            <person name="Prasanna A.N."/>
            <person name="Walter M.C."/>
            <person name="O'Connor E."/>
            <person name="Balint B."/>
            <person name="Krizsan K."/>
            <person name="Kiss B."/>
            <person name="Hess J."/>
            <person name="Varga T."/>
            <person name="Slot J."/>
            <person name="Riley R."/>
            <person name="Boka B."/>
            <person name="Rigling D."/>
            <person name="Barry K."/>
            <person name="Lee J."/>
            <person name="Mihaltcheva S."/>
            <person name="LaButti K."/>
            <person name="Lipzen A."/>
            <person name="Waldron R."/>
            <person name="Moloney N.M."/>
            <person name="Sperisen C."/>
            <person name="Kredics L."/>
            <person name="Vagvoelgyi C."/>
            <person name="Patrignani A."/>
            <person name="Fitzpatrick D."/>
            <person name="Nagy I."/>
            <person name="Doyle S."/>
            <person name="Anderson J.B."/>
            <person name="Grigoriev I.V."/>
            <person name="Gueldener U."/>
            <person name="Muensterkoetter M."/>
            <person name="Nagy L.G."/>
        </authorList>
    </citation>
    <scope>NUCLEOTIDE SEQUENCE [LARGE SCALE GENOMIC DNA]</scope>
    <source>
        <strain evidence="8">28-4</strain>
    </source>
</reference>
<dbReference type="STRING" id="1076256.A0A2H3BZ10"/>
<keyword evidence="3" id="KW-0805">Transcription regulation</keyword>
<feature type="compositionally biased region" description="Basic residues" evidence="6">
    <location>
        <begin position="1078"/>
        <end position="1089"/>
    </location>
</feature>
<gene>
    <name evidence="7" type="ORF">ARMSODRAFT_1013467</name>
</gene>
<proteinExistence type="inferred from homology"/>
<dbReference type="Proteomes" id="UP000218334">
    <property type="component" value="Unassembled WGS sequence"/>
</dbReference>
<feature type="region of interest" description="Disordered" evidence="6">
    <location>
        <begin position="1065"/>
        <end position="1090"/>
    </location>
</feature>
<evidence type="ECO:0000313" key="7">
    <source>
        <dbReference type="EMBL" id="PBK76069.1"/>
    </source>
</evidence>
<dbReference type="InterPro" id="IPR006939">
    <property type="entry name" value="SNF5"/>
</dbReference>
<feature type="compositionally biased region" description="Pro residues" evidence="6">
    <location>
        <begin position="1432"/>
        <end position="1444"/>
    </location>
</feature>
<evidence type="ECO:0000313" key="8">
    <source>
        <dbReference type="Proteomes" id="UP000218334"/>
    </source>
</evidence>
<feature type="compositionally biased region" description="Low complexity" evidence="6">
    <location>
        <begin position="1151"/>
        <end position="1160"/>
    </location>
</feature>
<dbReference type="GO" id="GO:0008270">
    <property type="term" value="F:zinc ion binding"/>
    <property type="evidence" value="ECO:0007669"/>
    <property type="project" value="InterPro"/>
</dbReference>
<keyword evidence="8" id="KW-1185">Reference proteome</keyword>